<name>A0A4R1GJA7_9GAMM</name>
<evidence type="ECO:0000256" key="4">
    <source>
        <dbReference type="ARBA" id="ARBA00023239"/>
    </source>
</evidence>
<dbReference type="GO" id="GO:0006780">
    <property type="term" value="P:uroporphyrinogen III biosynthetic process"/>
    <property type="evidence" value="ECO:0007669"/>
    <property type="project" value="UniProtKB-UniRule"/>
</dbReference>
<comment type="similarity">
    <text evidence="2 9">Belongs to the uroporphyrinogen-III synthase family.</text>
</comment>
<dbReference type="InterPro" id="IPR003754">
    <property type="entry name" value="4pyrrol_synth_uPrphyn_synth"/>
</dbReference>
<comment type="function">
    <text evidence="6 9">Catalyzes cyclization of the linear tetrapyrrole, hydroxymethylbilane, to the macrocyclic uroporphyrinogen III.</text>
</comment>
<gene>
    <name evidence="11" type="ORF">CLV83_2998</name>
</gene>
<evidence type="ECO:0000313" key="12">
    <source>
        <dbReference type="Proteomes" id="UP000294546"/>
    </source>
</evidence>
<dbReference type="PANTHER" id="PTHR38042:SF1">
    <property type="entry name" value="UROPORPHYRINOGEN-III SYNTHASE, CHLOROPLASTIC"/>
    <property type="match status" value="1"/>
</dbReference>
<dbReference type="Pfam" id="PF02602">
    <property type="entry name" value="HEM4"/>
    <property type="match status" value="1"/>
</dbReference>
<evidence type="ECO:0000313" key="11">
    <source>
        <dbReference type="EMBL" id="TCK06049.1"/>
    </source>
</evidence>
<dbReference type="SUPFAM" id="SSF69618">
    <property type="entry name" value="HemD-like"/>
    <property type="match status" value="1"/>
</dbReference>
<dbReference type="InterPro" id="IPR039793">
    <property type="entry name" value="UROS/Hem4"/>
</dbReference>
<evidence type="ECO:0000256" key="6">
    <source>
        <dbReference type="ARBA" id="ARBA00037589"/>
    </source>
</evidence>
<keyword evidence="4 9" id="KW-0456">Lyase</keyword>
<comment type="catalytic activity">
    <reaction evidence="8 9">
        <text>hydroxymethylbilane = uroporphyrinogen III + H2O</text>
        <dbReference type="Rhea" id="RHEA:18965"/>
        <dbReference type="ChEBI" id="CHEBI:15377"/>
        <dbReference type="ChEBI" id="CHEBI:57308"/>
        <dbReference type="ChEBI" id="CHEBI:57845"/>
        <dbReference type="EC" id="4.2.1.75"/>
    </reaction>
</comment>
<evidence type="ECO:0000256" key="5">
    <source>
        <dbReference type="ARBA" id="ARBA00023244"/>
    </source>
</evidence>
<evidence type="ECO:0000259" key="10">
    <source>
        <dbReference type="Pfam" id="PF02602"/>
    </source>
</evidence>
<dbReference type="Proteomes" id="UP000294546">
    <property type="component" value="Unassembled WGS sequence"/>
</dbReference>
<dbReference type="EC" id="4.2.1.75" evidence="3 9"/>
<reference evidence="11 12" key="1">
    <citation type="submission" date="2019-03" db="EMBL/GenBank/DDBJ databases">
        <title>Genomic Encyclopedia of Archaeal and Bacterial Type Strains, Phase II (KMG-II): from individual species to whole genera.</title>
        <authorList>
            <person name="Goeker M."/>
        </authorList>
    </citation>
    <scope>NUCLEOTIDE SEQUENCE [LARGE SCALE GENOMIC DNA]</scope>
    <source>
        <strain evidence="11 12">DSM 27697</strain>
    </source>
</reference>
<evidence type="ECO:0000256" key="2">
    <source>
        <dbReference type="ARBA" id="ARBA00008133"/>
    </source>
</evidence>
<evidence type="ECO:0000256" key="1">
    <source>
        <dbReference type="ARBA" id="ARBA00004772"/>
    </source>
</evidence>
<proteinExistence type="inferred from homology"/>
<organism evidence="11 12">
    <name type="scientific">Marinobacterium mangrovicola</name>
    <dbReference type="NCBI Taxonomy" id="1476959"/>
    <lineage>
        <taxon>Bacteria</taxon>
        <taxon>Pseudomonadati</taxon>
        <taxon>Pseudomonadota</taxon>
        <taxon>Gammaproteobacteria</taxon>
        <taxon>Oceanospirillales</taxon>
        <taxon>Oceanospirillaceae</taxon>
        <taxon>Marinobacterium</taxon>
    </lineage>
</organism>
<evidence type="ECO:0000256" key="7">
    <source>
        <dbReference type="ARBA" id="ARBA00040167"/>
    </source>
</evidence>
<comment type="caution">
    <text evidence="11">The sequence shown here is derived from an EMBL/GenBank/DDBJ whole genome shotgun (WGS) entry which is preliminary data.</text>
</comment>
<dbReference type="UniPathway" id="UPA00251">
    <property type="reaction ID" value="UER00320"/>
</dbReference>
<dbReference type="Gene3D" id="3.40.50.10090">
    <property type="match status" value="2"/>
</dbReference>
<dbReference type="InterPro" id="IPR036108">
    <property type="entry name" value="4pyrrol_syn_uPrphyn_synt_sf"/>
</dbReference>
<comment type="pathway">
    <text evidence="1 9">Porphyrin-containing compound metabolism; protoporphyrin-IX biosynthesis; coproporphyrinogen-III from 5-aminolevulinate: step 3/4.</text>
</comment>
<evidence type="ECO:0000256" key="8">
    <source>
        <dbReference type="ARBA" id="ARBA00048617"/>
    </source>
</evidence>
<accession>A0A4R1GJA7</accession>
<keyword evidence="12" id="KW-1185">Reference proteome</keyword>
<keyword evidence="5 9" id="KW-0627">Porphyrin biosynthesis</keyword>
<protein>
    <recommendedName>
        <fullName evidence="7 9">Uroporphyrinogen-III synthase</fullName>
        <ecNumber evidence="3 9">4.2.1.75</ecNumber>
    </recommendedName>
</protein>
<evidence type="ECO:0000256" key="9">
    <source>
        <dbReference type="RuleBase" id="RU366031"/>
    </source>
</evidence>
<evidence type="ECO:0000256" key="3">
    <source>
        <dbReference type="ARBA" id="ARBA00013109"/>
    </source>
</evidence>
<dbReference type="GO" id="GO:0004852">
    <property type="term" value="F:uroporphyrinogen-III synthase activity"/>
    <property type="evidence" value="ECO:0007669"/>
    <property type="project" value="UniProtKB-UniRule"/>
</dbReference>
<feature type="domain" description="Tetrapyrrole biosynthesis uroporphyrinogen III synthase" evidence="10">
    <location>
        <begin position="24"/>
        <end position="251"/>
    </location>
</feature>
<dbReference type="GO" id="GO:0006782">
    <property type="term" value="P:protoporphyrinogen IX biosynthetic process"/>
    <property type="evidence" value="ECO:0007669"/>
    <property type="project" value="UniProtKB-UniRule"/>
</dbReference>
<dbReference type="EMBL" id="SMFU01000009">
    <property type="protein sequence ID" value="TCK06049.1"/>
    <property type="molecule type" value="Genomic_DNA"/>
</dbReference>
<dbReference type="CDD" id="cd06578">
    <property type="entry name" value="HemD"/>
    <property type="match status" value="1"/>
</dbReference>
<sequence>MAEQTLAGLRVLVTRPAHQAEGLIDALQKQGGEPIPFPLLEIEPIDESDRGAYNLIKARILDLDLYAGVIFISPNAARIGEQWIDQYWPQLPVGIDWLAIGAGTAATLESLGIHAYHVKNGFDSEALLADPLLENIAEKRFLILRGEGGRELLAETLRSRGADVDYADLYRRVCPRYSQAEIKSTIYAQRLSVILITSGMALDNLLELAGAESDLLETALIVPSRRIADLARARGFTRIRIADGPDDSSMIRALAAY</sequence>
<dbReference type="AlphaFoldDB" id="A0A4R1GJA7"/>
<dbReference type="PANTHER" id="PTHR38042">
    <property type="entry name" value="UROPORPHYRINOGEN-III SYNTHASE, CHLOROPLASTIC"/>
    <property type="match status" value="1"/>
</dbReference>